<evidence type="ECO:0000256" key="1">
    <source>
        <dbReference type="ARBA" id="ARBA00005234"/>
    </source>
</evidence>
<feature type="compositionally biased region" description="Low complexity" evidence="4">
    <location>
        <begin position="571"/>
        <end position="580"/>
    </location>
</feature>
<feature type="compositionally biased region" description="Basic and acidic residues" evidence="4">
    <location>
        <begin position="387"/>
        <end position="409"/>
    </location>
</feature>
<proteinExistence type="inferred from homology"/>
<keyword evidence="5" id="KW-0812">Transmembrane</keyword>
<feature type="compositionally biased region" description="Basic and acidic residues" evidence="4">
    <location>
        <begin position="522"/>
        <end position="535"/>
    </location>
</feature>
<feature type="compositionally biased region" description="Basic and acidic residues" evidence="4">
    <location>
        <begin position="347"/>
        <end position="366"/>
    </location>
</feature>
<name>A0A8D9DCW4_BRACM</name>
<evidence type="ECO:0000313" key="7">
    <source>
        <dbReference type="EMBL" id="CAG7871824.1"/>
    </source>
</evidence>
<dbReference type="Pfam" id="PF05641">
    <property type="entry name" value="Agenet"/>
    <property type="match status" value="1"/>
</dbReference>
<dbReference type="SMART" id="SM00743">
    <property type="entry name" value="Agenet"/>
    <property type="match status" value="4"/>
</dbReference>
<dbReference type="InterPro" id="IPR003653">
    <property type="entry name" value="Peptidase_C48_C"/>
</dbReference>
<dbReference type="InterPro" id="IPR038765">
    <property type="entry name" value="Papain-like_cys_pep_sf"/>
</dbReference>
<feature type="compositionally biased region" description="Polar residues" evidence="4">
    <location>
        <begin position="561"/>
        <end position="570"/>
    </location>
</feature>
<feature type="compositionally biased region" description="Acidic residues" evidence="4">
    <location>
        <begin position="512"/>
        <end position="521"/>
    </location>
</feature>
<keyword evidence="3" id="KW-0378">Hydrolase</keyword>
<feature type="domain" description="Agenet" evidence="6">
    <location>
        <begin position="984"/>
        <end position="1040"/>
    </location>
</feature>
<feature type="compositionally biased region" description="Basic and acidic residues" evidence="4">
    <location>
        <begin position="53"/>
        <end position="67"/>
    </location>
</feature>
<protein>
    <recommendedName>
        <fullName evidence="6">Agenet domain-containing protein</fullName>
    </recommendedName>
</protein>
<dbReference type="Pfam" id="PF09331">
    <property type="entry name" value="DUF1985"/>
    <property type="match status" value="2"/>
</dbReference>
<feature type="region of interest" description="Disordered" evidence="4">
    <location>
        <begin position="434"/>
        <end position="607"/>
    </location>
</feature>
<evidence type="ECO:0000256" key="3">
    <source>
        <dbReference type="ARBA" id="ARBA00022801"/>
    </source>
</evidence>
<feature type="domain" description="Agenet" evidence="6">
    <location>
        <begin position="1133"/>
        <end position="1189"/>
    </location>
</feature>
<dbReference type="Proteomes" id="UP000694005">
    <property type="component" value="Chromosome A06"/>
</dbReference>
<evidence type="ECO:0000256" key="4">
    <source>
        <dbReference type="SAM" id="MobiDB-lite"/>
    </source>
</evidence>
<dbReference type="CDD" id="cd20405">
    <property type="entry name" value="Tudor_Agenet_AtDUF_rpt1_3"/>
    <property type="match status" value="2"/>
</dbReference>
<dbReference type="InterPro" id="IPR014002">
    <property type="entry name" value="Agenet_dom_plant"/>
</dbReference>
<feature type="domain" description="Agenet" evidence="6">
    <location>
        <begin position="1054"/>
        <end position="1131"/>
    </location>
</feature>
<accession>A0A8D9DCW4</accession>
<dbReference type="EMBL" id="LS974622">
    <property type="protein sequence ID" value="CAG7871824.1"/>
    <property type="molecule type" value="Genomic_DNA"/>
</dbReference>
<dbReference type="GO" id="GO:0006508">
    <property type="term" value="P:proteolysis"/>
    <property type="evidence" value="ECO:0007669"/>
    <property type="project" value="UniProtKB-KW"/>
</dbReference>
<reference evidence="7 8" key="1">
    <citation type="submission" date="2021-07" db="EMBL/GenBank/DDBJ databases">
        <authorList>
            <consortium name="Genoscope - CEA"/>
            <person name="William W."/>
        </authorList>
    </citation>
    <scope>NUCLEOTIDE SEQUENCE [LARGE SCALE GENOMIC DNA]</scope>
</reference>
<keyword evidence="2" id="KW-0645">Protease</keyword>
<dbReference type="PANTHER" id="PTHR48147:SF5">
    <property type="entry name" value="REPEAT-CONTAINING PROTEIN, PUTATIVE-RELATED"/>
    <property type="match status" value="1"/>
</dbReference>
<feature type="compositionally biased region" description="Polar residues" evidence="4">
    <location>
        <begin position="582"/>
        <end position="593"/>
    </location>
</feature>
<gene>
    <name evidence="7" type="ORF">BRAPAZ1V2_A06P40640.2</name>
</gene>
<feature type="compositionally biased region" description="Acidic residues" evidence="4">
    <location>
        <begin position="367"/>
        <end position="386"/>
    </location>
</feature>
<dbReference type="InterPro" id="IPR015410">
    <property type="entry name" value="DUF1985"/>
</dbReference>
<organism evidence="7 8">
    <name type="scientific">Brassica campestris</name>
    <name type="common">Field mustard</name>
    <dbReference type="NCBI Taxonomy" id="3711"/>
    <lineage>
        <taxon>Eukaryota</taxon>
        <taxon>Viridiplantae</taxon>
        <taxon>Streptophyta</taxon>
        <taxon>Embryophyta</taxon>
        <taxon>Tracheophyta</taxon>
        <taxon>Spermatophyta</taxon>
        <taxon>Magnoliopsida</taxon>
        <taxon>eudicotyledons</taxon>
        <taxon>Gunneridae</taxon>
        <taxon>Pentapetalae</taxon>
        <taxon>rosids</taxon>
        <taxon>malvids</taxon>
        <taxon>Brassicales</taxon>
        <taxon>Brassicaceae</taxon>
        <taxon>Brassiceae</taxon>
        <taxon>Brassica</taxon>
    </lineage>
</organism>
<keyword evidence="5" id="KW-1133">Transmembrane helix</keyword>
<feature type="compositionally biased region" description="Acidic residues" evidence="4">
    <location>
        <begin position="459"/>
        <end position="471"/>
    </location>
</feature>
<dbReference type="SUPFAM" id="SSF54001">
    <property type="entry name" value="Cysteine proteinases"/>
    <property type="match status" value="1"/>
</dbReference>
<evidence type="ECO:0000313" key="8">
    <source>
        <dbReference type="Proteomes" id="UP000694005"/>
    </source>
</evidence>
<feature type="non-terminal residue" evidence="7">
    <location>
        <position position="1"/>
    </location>
</feature>
<dbReference type="Gramene" id="A06p40640.2_BraZ1">
    <property type="protein sequence ID" value="A06p40640.2_BraZ1.CDS"/>
    <property type="gene ID" value="A06g40640.2_BraZ1"/>
</dbReference>
<feature type="domain" description="Agenet" evidence="6">
    <location>
        <begin position="909"/>
        <end position="980"/>
    </location>
</feature>
<feature type="region of interest" description="Disordered" evidence="4">
    <location>
        <begin position="347"/>
        <end position="409"/>
    </location>
</feature>
<sequence length="1763" mass="202493">SYDGDSSNGDDKRSSLSLVTPSLWKEHPVTTNNNQTIRFKISSQKMSSTPHDSPLHDSPIHDSPLHDSPIHDSYLHDSLQLDSNEFCTTLKLPGRVYEAVETPDNPKAIIHHSKIDYIEKRRVLTQGEDLWFTFSDQPMRFSLREFHLTTGLRCEEDQTITEPLFKIMKKPYIWMLGKIDKFTVRTLYEMFKKKARSMPTLERLSLGTAILTEAVIMAENPSSKIPRDRLQRYMNYRSHKIAWVNVLGKSLGKPCETSSSSDPLCLHWDSTRTPTIAEVLELEKINNVEVSTVIGLAEEYKHLVGATHSDDADFHSVVKLVQQGYKMRRSDWEKGFVDMFVATEDIGQQRKTKDEDAEHGEDLNHNEDEEEKKDEEEKTDEEENKDEEYQKDKEQRKDKNHSMSNSEKLDKLIQMVRDLDKRVVMIQNVLGVKFNDSSPNKEDCENGASSGDRRSAQDYENEEDTINEEANSDDKKNAPDDENEEDTIAEAANSEDTIAEEANSGDGRSALDDENEKEICDEEAKSGTEHQREEENILGEIETTQKITQDEDTEKLESESCLKQTSQVTSPTPTFNTPNFDTRVSSPNPTFTSPKFDLLSQESHSGKGTNEVLMRDVYEIPVFQPLMKIKKRLVQQHSQVNEDVEPPLQKKFKADTDNVPLRRSERGQIPSIHTQPPFTGARKKHPILHPFEPVDKTRKEKMREWKMSNKRKKLRINQEIVNAKWFSDIETPEKKLSKTHIEAGFELLKLRQINNPDLFLNKTALVVGVKFLEEIDEFYDEFLDDKKGFQFGAGFDKYNIEKNINFLYSAIAVAEKYWLGVVINLEKRNITAFNCAAMKFTDASLVPYVNAYAMALPFMIRYFFKDVSMDTSKFSIKIVSEGFPQVLKIEDSGVYALKLIECHAMRIVDLTKLNCEVEVSIQEDGFRGSWYRAILEQNPTRVTGKKLRVSYKTMFNEDGVSPLKETIERSFIRPVPPECLNEGVVFKEGSVVDAYFNNGWWTGVIVVERPDGSFLVYFDDPPDIMRFIRSQLRPHADWIGSKWVKSKNKVLSQHMFTRGKLVEMTREISESEKEKIWVRALVITEVRKQGDDRRKFLIKRCTISQNSSDEAEGKHLIVDICKIRPSPPRDLCAEYSLNDYVEVVVTHGWRKGRVTEILLENKYKVYFAATKEDAVFNYTEIRLSMEWLGGGSWIRAHEREFENNAGTPIRPGQDKSPSITLVLESNEEDKVNDDATEITSSLERHRNTSVLEATEAETQNHETIYGKELPLPHESEDMMDDVATPIIDPQEIPRGETMSESNDKIALPKRISETGTKGVVLQRINKRSNLKLVGKVETLLGKEFKKLEDSFLAPVIKMGRKQKLMVFSRHLIHHLLLRRIDIGEKGLWFTFGEQLMRFSLREFHLTTGLPCVVDKDEDEAETSATKKKKKDPWMNKNQTLNTLLKLLVEKSKELTADQRLRLGATILVEGILMASNPVTSIPEERLLRARNFKEFCKYPWGNLAFDYLLKEVKSFTYAKLTENNQYAICGFIYALQLWALSSVNQLGTFFGISDDGIQFPLCLHWKETKALTIEEVNRFDQMEKVDVKCILGDPGLHSDLVEDVDCEFGRVVDLVKRGYRLKRQDWLNRSVDIAVAEAEVDENNSVPGIDATDQEKIEFLNNKVVSLEERVKYLEGLLNIRGETVKKSKETEAATKTKVNGQNADYELDENEVLGVYIDAKRKEIAKVILFLIFYNVVIKFEIAKLVFFLVILEKEEWCKTST</sequence>
<evidence type="ECO:0000259" key="6">
    <source>
        <dbReference type="SMART" id="SM00743"/>
    </source>
</evidence>
<dbReference type="PANTHER" id="PTHR48147">
    <property type="entry name" value="PROTEIN CBG23787"/>
    <property type="match status" value="1"/>
</dbReference>
<feature type="region of interest" description="Disordered" evidence="4">
    <location>
        <begin position="43"/>
        <end position="67"/>
    </location>
</feature>
<feature type="transmembrane region" description="Helical" evidence="5">
    <location>
        <begin position="1728"/>
        <end position="1753"/>
    </location>
</feature>
<evidence type="ECO:0000256" key="5">
    <source>
        <dbReference type="SAM" id="Phobius"/>
    </source>
</evidence>
<evidence type="ECO:0000256" key="2">
    <source>
        <dbReference type="ARBA" id="ARBA00022670"/>
    </source>
</evidence>
<dbReference type="InterPro" id="IPR008395">
    <property type="entry name" value="Agenet-like_dom"/>
</dbReference>
<comment type="similarity">
    <text evidence="1">Belongs to the peptidase C48 family.</text>
</comment>
<dbReference type="CDD" id="cd20406">
    <property type="entry name" value="Tudor_Agenet_AtDUF_rpt2_4"/>
    <property type="match status" value="2"/>
</dbReference>
<dbReference type="GO" id="GO:0008234">
    <property type="term" value="F:cysteine-type peptidase activity"/>
    <property type="evidence" value="ECO:0007669"/>
    <property type="project" value="InterPro"/>
</dbReference>
<dbReference type="Pfam" id="PF02902">
    <property type="entry name" value="Peptidase_C48"/>
    <property type="match status" value="1"/>
</dbReference>
<keyword evidence="5" id="KW-0472">Membrane</keyword>